<proteinExistence type="predicted"/>
<keyword evidence="2" id="KW-1185">Reference proteome</keyword>
<dbReference type="SUPFAM" id="SSF56784">
    <property type="entry name" value="HAD-like"/>
    <property type="match status" value="1"/>
</dbReference>
<sequence length="346" mass="36452">MSERQPVLVVDAGGTLVTRTRPGLAGRVVAAVRAAGDERPEAAVRAAVHTAPDIDACLRKFDDLPASARAGIARELTADPGDAVVLPGAEELLHTAAGLGWRLILATNAGPGTPALPSELARYIDTTAESGRYGMVKDDPRFWTRLVEEEKVDPLLAVVLGDDVLADQRAPEAAGLQTRLIGGDGGTLTGLAAELQAAGQCPDEAAGVVAGRHEHWAGRDMIVAPQLAPLVVRVTRARVRLAAGSAPGGAAVVVRRQSRPPAVVGAPGPLPALAWLHLPPDRRPYQVPAGLNALLEREGLRLDVLSPSDRRHALAMIREARSTATISERMADLVHFLKDRRKGEVI</sequence>
<gene>
    <name evidence="1" type="ORF">GCM10017581_009600</name>
</gene>
<dbReference type="InterPro" id="IPR023214">
    <property type="entry name" value="HAD_sf"/>
</dbReference>
<evidence type="ECO:0000313" key="1">
    <source>
        <dbReference type="EMBL" id="GLK99219.1"/>
    </source>
</evidence>
<comment type="caution">
    <text evidence="1">The sequence shown here is derived from an EMBL/GenBank/DDBJ whole genome shotgun (WGS) entry which is preliminary data.</text>
</comment>
<dbReference type="InterPro" id="IPR036412">
    <property type="entry name" value="HAD-like_sf"/>
</dbReference>
<dbReference type="Proteomes" id="UP001143480">
    <property type="component" value="Unassembled WGS sequence"/>
</dbReference>
<dbReference type="Pfam" id="PF00702">
    <property type="entry name" value="Hydrolase"/>
    <property type="match status" value="1"/>
</dbReference>
<reference evidence="1" key="2">
    <citation type="submission" date="2023-01" db="EMBL/GenBank/DDBJ databases">
        <authorList>
            <person name="Sun Q."/>
            <person name="Evtushenko L."/>
        </authorList>
    </citation>
    <scope>NUCLEOTIDE SEQUENCE</scope>
    <source>
        <strain evidence="1">VKM Ac-1321</strain>
    </source>
</reference>
<dbReference type="RefSeq" id="WP_271188879.1">
    <property type="nucleotide sequence ID" value="NZ_BSFP01000003.1"/>
</dbReference>
<protein>
    <submittedName>
        <fullName evidence="1">Uncharacterized protein</fullName>
    </submittedName>
</protein>
<reference evidence="1" key="1">
    <citation type="journal article" date="2014" name="Int. J. Syst. Evol. Microbiol.">
        <title>Complete genome sequence of Corynebacterium casei LMG S-19264T (=DSM 44701T), isolated from a smear-ripened cheese.</title>
        <authorList>
            <consortium name="US DOE Joint Genome Institute (JGI-PGF)"/>
            <person name="Walter F."/>
            <person name="Albersmeier A."/>
            <person name="Kalinowski J."/>
            <person name="Ruckert C."/>
        </authorList>
    </citation>
    <scope>NUCLEOTIDE SEQUENCE</scope>
    <source>
        <strain evidence="1">VKM Ac-1321</strain>
    </source>
</reference>
<evidence type="ECO:0000313" key="2">
    <source>
        <dbReference type="Proteomes" id="UP001143480"/>
    </source>
</evidence>
<organism evidence="1 2">
    <name type="scientific">Dactylosporangium matsuzakiense</name>
    <dbReference type="NCBI Taxonomy" id="53360"/>
    <lineage>
        <taxon>Bacteria</taxon>
        <taxon>Bacillati</taxon>
        <taxon>Actinomycetota</taxon>
        <taxon>Actinomycetes</taxon>
        <taxon>Micromonosporales</taxon>
        <taxon>Micromonosporaceae</taxon>
        <taxon>Dactylosporangium</taxon>
    </lineage>
</organism>
<accession>A0A9W6KEL0</accession>
<dbReference type="AlphaFoldDB" id="A0A9W6KEL0"/>
<dbReference type="Gene3D" id="3.40.50.1000">
    <property type="entry name" value="HAD superfamily/HAD-like"/>
    <property type="match status" value="1"/>
</dbReference>
<name>A0A9W6KEL0_9ACTN</name>
<dbReference type="EMBL" id="BSFP01000003">
    <property type="protein sequence ID" value="GLK99219.1"/>
    <property type="molecule type" value="Genomic_DNA"/>
</dbReference>